<protein>
    <recommendedName>
        <fullName evidence="3">DUF2187 domain-containing protein</fullName>
    </recommendedName>
</protein>
<reference evidence="1 2" key="1">
    <citation type="submission" date="2019-03" db="EMBL/GenBank/DDBJ databases">
        <authorList>
            <person name="Ashton P.M."/>
            <person name="Dallman T."/>
            <person name="Nair S."/>
            <person name="De Pinna E."/>
            <person name="Peters T."/>
            <person name="Grant K."/>
        </authorList>
    </citation>
    <scope>NUCLEOTIDE SEQUENCE [LARGE SCALE GENOMIC DNA]</scope>
    <source>
        <strain evidence="1">RL15000271</strain>
    </source>
</reference>
<name>A0A6Z0WGD3_LISMN</name>
<accession>A0A6Z0WGD3</accession>
<dbReference type="RefSeq" id="WP_070778878.1">
    <property type="nucleotide sequence ID" value="NZ_MJOR01000030.1"/>
</dbReference>
<dbReference type="AlphaFoldDB" id="A0A6Z0WGD3"/>
<gene>
    <name evidence="1" type="ORF">E1W43_14840</name>
</gene>
<dbReference type="EMBL" id="AAARLF010000015">
    <property type="protein sequence ID" value="EAE2899207.1"/>
    <property type="molecule type" value="Genomic_DNA"/>
</dbReference>
<sequence length="66" mass="7668">MSIRPGDKVEVQDRAGVEKYVIDGEIYTVIKLYESGMLQIQDNDGFSKIFIPRNQVKKVMEDVNRY</sequence>
<evidence type="ECO:0000313" key="2">
    <source>
        <dbReference type="Proteomes" id="UP000401273"/>
    </source>
</evidence>
<comment type="caution">
    <text evidence="1">The sequence shown here is derived from an EMBL/GenBank/DDBJ whole genome shotgun (WGS) entry which is preliminary data.</text>
</comment>
<proteinExistence type="predicted"/>
<organism evidence="1 2">
    <name type="scientific">Listeria monocytogenes</name>
    <dbReference type="NCBI Taxonomy" id="1639"/>
    <lineage>
        <taxon>Bacteria</taxon>
        <taxon>Bacillati</taxon>
        <taxon>Bacillota</taxon>
        <taxon>Bacilli</taxon>
        <taxon>Bacillales</taxon>
        <taxon>Listeriaceae</taxon>
        <taxon>Listeria</taxon>
    </lineage>
</organism>
<evidence type="ECO:0000313" key="1">
    <source>
        <dbReference type="EMBL" id="EAE2899207.1"/>
    </source>
</evidence>
<dbReference type="Proteomes" id="UP000401273">
    <property type="component" value="Unassembled WGS sequence"/>
</dbReference>
<evidence type="ECO:0008006" key="3">
    <source>
        <dbReference type="Google" id="ProtNLM"/>
    </source>
</evidence>